<gene>
    <name evidence="2" type="ORF">IV67_GL000623</name>
</gene>
<proteinExistence type="predicted"/>
<protein>
    <submittedName>
        <fullName evidence="2">Multidrug efflux associated membrane protein</fullName>
    </submittedName>
</protein>
<accession>A0A0R2JIK0</accession>
<dbReference type="AlphaFoldDB" id="A0A0R2JIK0"/>
<comment type="caution">
    <text evidence="2">The sequence shown here is derived from an EMBL/GenBank/DDBJ whole genome shotgun (WGS) entry which is preliminary data.</text>
</comment>
<keyword evidence="1" id="KW-0472">Membrane</keyword>
<dbReference type="InterPro" id="IPR010390">
    <property type="entry name" value="ABC-2_transporter-like"/>
</dbReference>
<evidence type="ECO:0000313" key="2">
    <source>
        <dbReference type="EMBL" id="KRN77104.1"/>
    </source>
</evidence>
<dbReference type="PANTHER" id="PTHR36833">
    <property type="entry name" value="SLR0610 PROTEIN-RELATED"/>
    <property type="match status" value="1"/>
</dbReference>
<dbReference type="PATRIC" id="fig|1620.3.peg.631"/>
<dbReference type="EMBL" id="JQCD01000024">
    <property type="protein sequence ID" value="KRN77104.1"/>
    <property type="molecule type" value="Genomic_DNA"/>
</dbReference>
<organism evidence="2 3">
    <name type="scientific">Weissella minor</name>
    <dbReference type="NCBI Taxonomy" id="1620"/>
    <lineage>
        <taxon>Bacteria</taxon>
        <taxon>Bacillati</taxon>
        <taxon>Bacillota</taxon>
        <taxon>Bacilli</taxon>
        <taxon>Lactobacillales</taxon>
        <taxon>Lactobacillaceae</taxon>
        <taxon>Weissella</taxon>
    </lineage>
</organism>
<dbReference type="Proteomes" id="UP000051673">
    <property type="component" value="Unassembled WGS sequence"/>
</dbReference>
<feature type="transmembrane region" description="Helical" evidence="1">
    <location>
        <begin position="95"/>
        <end position="122"/>
    </location>
</feature>
<feature type="transmembrane region" description="Helical" evidence="1">
    <location>
        <begin position="128"/>
        <end position="159"/>
    </location>
</feature>
<feature type="transmembrane region" description="Helical" evidence="1">
    <location>
        <begin position="12"/>
        <end position="34"/>
    </location>
</feature>
<reference evidence="2 3" key="1">
    <citation type="journal article" date="2015" name="Genome Announc.">
        <title>Expanding the biotechnology potential of lactobacilli through comparative genomics of 213 strains and associated genera.</title>
        <authorList>
            <person name="Sun Z."/>
            <person name="Harris H.M."/>
            <person name="McCann A."/>
            <person name="Guo C."/>
            <person name="Argimon S."/>
            <person name="Zhang W."/>
            <person name="Yang X."/>
            <person name="Jeffery I.B."/>
            <person name="Cooney J.C."/>
            <person name="Kagawa T.F."/>
            <person name="Liu W."/>
            <person name="Song Y."/>
            <person name="Salvetti E."/>
            <person name="Wrobel A."/>
            <person name="Rasinkangas P."/>
            <person name="Parkhill J."/>
            <person name="Rea M.C."/>
            <person name="O'Sullivan O."/>
            <person name="Ritari J."/>
            <person name="Douillard F.P."/>
            <person name="Paul Ross R."/>
            <person name="Yang R."/>
            <person name="Briner A.E."/>
            <person name="Felis G.E."/>
            <person name="de Vos W.M."/>
            <person name="Barrangou R."/>
            <person name="Klaenhammer T.R."/>
            <person name="Caufield P.W."/>
            <person name="Cui Y."/>
            <person name="Zhang H."/>
            <person name="O'Toole P.W."/>
        </authorList>
    </citation>
    <scope>NUCLEOTIDE SEQUENCE [LARGE SCALE GENOMIC DNA]</scope>
    <source>
        <strain evidence="2 3">DSM 20014</strain>
    </source>
</reference>
<dbReference type="Pfam" id="PF06182">
    <property type="entry name" value="ABC2_membrane_6"/>
    <property type="match status" value="1"/>
</dbReference>
<keyword evidence="1" id="KW-0812">Transmembrane</keyword>
<sequence>MSLMRSASFSADFIFGILSAVLWLGIPIVFFKMIYLNVDTIAGWSWYQTLLLVGIYTMVDGLMMTFLVQNLPTLEHDIREGQLDSILLKPIDTQLYYFFYAVDFTQLVNFIFGLTVTIYALIHLSINWFYLPIALLCMLAGCILYYAIWFLWTITVFWLPTNFGRSDLFLSVIQMGRYPNTIYRGFGKLIFLVILPVGMIATPTALALLGRLTWFGFLGVIVLALVSLVLSRLMWLCGLRRYDGAGR</sequence>
<evidence type="ECO:0000313" key="3">
    <source>
        <dbReference type="Proteomes" id="UP000051673"/>
    </source>
</evidence>
<feature type="transmembrane region" description="Helical" evidence="1">
    <location>
        <begin position="189"/>
        <end position="209"/>
    </location>
</feature>
<feature type="transmembrane region" description="Helical" evidence="1">
    <location>
        <begin position="215"/>
        <end position="237"/>
    </location>
</feature>
<dbReference type="PANTHER" id="PTHR36833:SF2">
    <property type="entry name" value="SLR0610 PROTEIN"/>
    <property type="match status" value="1"/>
</dbReference>
<name>A0A0R2JIK0_9LACO</name>
<evidence type="ECO:0000256" key="1">
    <source>
        <dbReference type="SAM" id="Phobius"/>
    </source>
</evidence>
<keyword evidence="1" id="KW-1133">Transmembrane helix</keyword>
<dbReference type="STRING" id="1620.IV67_GL000623"/>
<feature type="transmembrane region" description="Helical" evidence="1">
    <location>
        <begin position="46"/>
        <end position="68"/>
    </location>
</feature>
<keyword evidence="3" id="KW-1185">Reference proteome</keyword>